<comment type="caution">
    <text evidence="3">The sequence shown here is derived from an EMBL/GenBank/DDBJ whole genome shotgun (WGS) entry which is preliminary data.</text>
</comment>
<dbReference type="InterPro" id="IPR020430">
    <property type="entry name" value="Brain-der_neurotrophic_factor"/>
</dbReference>
<dbReference type="GO" id="GO:0005576">
    <property type="term" value="C:extracellular region"/>
    <property type="evidence" value="ECO:0007669"/>
    <property type="project" value="UniProtKB-SubCell"/>
</dbReference>
<organism evidence="3 4">
    <name type="scientific">Eleginops maclovinus</name>
    <name type="common">Patagonian blennie</name>
    <name type="synonym">Eleginus maclovinus</name>
    <dbReference type="NCBI Taxonomy" id="56733"/>
    <lineage>
        <taxon>Eukaryota</taxon>
        <taxon>Metazoa</taxon>
        <taxon>Chordata</taxon>
        <taxon>Craniata</taxon>
        <taxon>Vertebrata</taxon>
        <taxon>Euteleostomi</taxon>
        <taxon>Actinopterygii</taxon>
        <taxon>Neopterygii</taxon>
        <taxon>Teleostei</taxon>
        <taxon>Neoteleostei</taxon>
        <taxon>Acanthomorphata</taxon>
        <taxon>Eupercaria</taxon>
        <taxon>Perciformes</taxon>
        <taxon>Notothenioidei</taxon>
        <taxon>Eleginopidae</taxon>
        <taxon>Eleginops</taxon>
    </lineage>
</organism>
<feature type="signal peptide" evidence="1">
    <location>
        <begin position="1"/>
        <end position="18"/>
    </location>
</feature>
<comment type="function">
    <text evidence="1">Promotes the survival of neuronal populations that are all located either in the central nervous system or directly connected to it.</text>
</comment>
<reference evidence="3 4" key="1">
    <citation type="journal article" date="2023" name="Genes (Basel)">
        <title>Chromosome-Level Genome Assembly and Circadian Gene Repertoire of the Patagonia Blennie Eleginops maclovinus-The Closest Ancestral Proxy of Antarctic Cryonotothenioids.</title>
        <authorList>
            <person name="Cheng C.C."/>
            <person name="Rivera-Colon A.G."/>
            <person name="Minhas B.F."/>
            <person name="Wilson L."/>
            <person name="Rayamajhi N."/>
            <person name="Vargas-Chacoff L."/>
            <person name="Catchen J.M."/>
        </authorList>
    </citation>
    <scope>NUCLEOTIDE SEQUENCE [LARGE SCALE GENOMIC DNA]</scope>
    <source>
        <strain evidence="3">JMC-PN-2008</strain>
    </source>
</reference>
<keyword evidence="1" id="KW-0339">Growth factor</keyword>
<dbReference type="GO" id="GO:0008083">
    <property type="term" value="F:growth factor activity"/>
    <property type="evidence" value="ECO:0007669"/>
    <property type="project" value="UniProtKB-KW"/>
</dbReference>
<dbReference type="PRINTS" id="PR01912">
    <property type="entry name" value="BDNFACTOR"/>
</dbReference>
<dbReference type="Proteomes" id="UP001346869">
    <property type="component" value="Unassembled WGS sequence"/>
</dbReference>
<protein>
    <recommendedName>
        <fullName evidence="1">Brain-derived neurotrophic factor</fullName>
        <shortName evidence="1">proBDNF</shortName>
    </recommendedName>
</protein>
<dbReference type="AlphaFoldDB" id="A0AAN7YBQ9"/>
<evidence type="ECO:0000313" key="3">
    <source>
        <dbReference type="EMBL" id="KAK5874069.1"/>
    </source>
</evidence>
<keyword evidence="4" id="KW-1185">Reference proteome</keyword>
<evidence type="ECO:0000313" key="4">
    <source>
        <dbReference type="Proteomes" id="UP001346869"/>
    </source>
</evidence>
<feature type="region of interest" description="Disordered" evidence="2">
    <location>
        <begin position="80"/>
        <end position="120"/>
    </location>
</feature>
<gene>
    <name evidence="3" type="ORF">PBY51_019049</name>
</gene>
<keyword evidence="1" id="KW-0732">Signal</keyword>
<feature type="chain" id="PRO_5042661420" description="Brain-derived neurotrophic factor" evidence="1">
    <location>
        <begin position="19"/>
        <end position="142"/>
    </location>
</feature>
<dbReference type="EMBL" id="JAUZQC010000003">
    <property type="protein sequence ID" value="KAK5874069.1"/>
    <property type="molecule type" value="Genomic_DNA"/>
</dbReference>
<evidence type="ECO:0000256" key="2">
    <source>
        <dbReference type="SAM" id="MobiDB-lite"/>
    </source>
</evidence>
<reference evidence="3 4" key="2">
    <citation type="journal article" date="2023" name="Mol. Biol. Evol.">
        <title>Genomics of Secondarily Temperate Adaptation in the Only Non-Antarctic Icefish.</title>
        <authorList>
            <person name="Rivera-Colon A.G."/>
            <person name="Rayamajhi N."/>
            <person name="Minhas B.F."/>
            <person name="Madrigal G."/>
            <person name="Bilyk K.T."/>
            <person name="Yoon V."/>
            <person name="Hune M."/>
            <person name="Gregory S."/>
            <person name="Cheng C.H.C."/>
            <person name="Catchen J.M."/>
        </authorList>
    </citation>
    <scope>NUCLEOTIDE SEQUENCE [LARGE SCALE GENOMIC DNA]</scope>
    <source>
        <strain evidence="3">JMC-PN-2008</strain>
    </source>
</reference>
<comment type="subcellular location">
    <subcellularLocation>
        <location evidence="1">Secreted</location>
    </subcellularLocation>
</comment>
<feature type="region of interest" description="Disordered" evidence="2">
    <location>
        <begin position="43"/>
        <end position="62"/>
    </location>
</feature>
<evidence type="ECO:0000256" key="1">
    <source>
        <dbReference type="RuleBase" id="RU364086"/>
    </source>
</evidence>
<proteinExistence type="inferred from homology"/>
<sequence length="142" mass="14884">MTILFLTMVISYFSCMRAAPLRDVPGMRGHRTEGYLGAAATAVRGHGTPQSGGGPGQRGELPSLTDTFEQVIEELLEVEGETAKLAQGPDKSQGGGEPVLRGHHRDQGCRPVRLTGDDQQPSAFGAAVALSPGGIQKLSGCR</sequence>
<comment type="similarity">
    <text evidence="1">Belongs to the NGF-beta family.</text>
</comment>
<accession>A0AAN7YBQ9</accession>
<name>A0AAN7YBQ9_ELEMC</name>